<keyword evidence="3" id="KW-1185">Reference proteome</keyword>
<feature type="region of interest" description="Disordered" evidence="1">
    <location>
        <begin position="20"/>
        <end position="73"/>
    </location>
</feature>
<accession>A0A843U7A1</accession>
<protein>
    <submittedName>
        <fullName evidence="2">Uncharacterized protein</fullName>
    </submittedName>
</protein>
<organism evidence="2 3">
    <name type="scientific">Colocasia esculenta</name>
    <name type="common">Wild taro</name>
    <name type="synonym">Arum esculentum</name>
    <dbReference type="NCBI Taxonomy" id="4460"/>
    <lineage>
        <taxon>Eukaryota</taxon>
        <taxon>Viridiplantae</taxon>
        <taxon>Streptophyta</taxon>
        <taxon>Embryophyta</taxon>
        <taxon>Tracheophyta</taxon>
        <taxon>Spermatophyta</taxon>
        <taxon>Magnoliopsida</taxon>
        <taxon>Liliopsida</taxon>
        <taxon>Araceae</taxon>
        <taxon>Aroideae</taxon>
        <taxon>Colocasieae</taxon>
        <taxon>Colocasia</taxon>
    </lineage>
</organism>
<comment type="caution">
    <text evidence="2">The sequence shown here is derived from an EMBL/GenBank/DDBJ whole genome shotgun (WGS) entry which is preliminary data.</text>
</comment>
<dbReference type="EMBL" id="NMUH01000371">
    <property type="protein sequence ID" value="MQL77897.1"/>
    <property type="molecule type" value="Genomic_DNA"/>
</dbReference>
<dbReference type="AlphaFoldDB" id="A0A843U7A1"/>
<sequence>MYKGYCRYLTIPRLGAACRKPGPGERTSFHRNGVGPAPPGRANGMSQASRPDPGERTPLQRSDVGTAPPSRAKGHSRLKLCRLWSLPGTLCHFLVRPRASMQFPNSVRVYIWFSPKPEYFCYFFNGRGISANFPTIETFMQFLHLSRVFLQFSGQQRDFLAILHPPGIFLQWTFSVIFPSTGVFLQFWTAEGLFCNFLLHGDISAIFWAAEVYVYF</sequence>
<evidence type="ECO:0000313" key="2">
    <source>
        <dbReference type="EMBL" id="MQL77897.1"/>
    </source>
</evidence>
<evidence type="ECO:0000313" key="3">
    <source>
        <dbReference type="Proteomes" id="UP000652761"/>
    </source>
</evidence>
<evidence type="ECO:0000256" key="1">
    <source>
        <dbReference type="SAM" id="MobiDB-lite"/>
    </source>
</evidence>
<dbReference type="Proteomes" id="UP000652761">
    <property type="component" value="Unassembled WGS sequence"/>
</dbReference>
<reference evidence="2" key="1">
    <citation type="submission" date="2017-07" db="EMBL/GenBank/DDBJ databases">
        <title>Taro Niue Genome Assembly and Annotation.</title>
        <authorList>
            <person name="Atibalentja N."/>
            <person name="Keating K."/>
            <person name="Fields C.J."/>
        </authorList>
    </citation>
    <scope>NUCLEOTIDE SEQUENCE</scope>
    <source>
        <strain evidence="2">Niue_2</strain>
        <tissue evidence="2">Leaf</tissue>
    </source>
</reference>
<proteinExistence type="predicted"/>
<gene>
    <name evidence="2" type="ORF">Taro_010314</name>
</gene>
<name>A0A843U7A1_COLES</name>